<dbReference type="EMBL" id="CAJOBE010000829">
    <property type="protein sequence ID" value="CAF3689426.1"/>
    <property type="molecule type" value="Genomic_DNA"/>
</dbReference>
<organism evidence="1 2">
    <name type="scientific">Rotaria sordida</name>
    <dbReference type="NCBI Taxonomy" id="392033"/>
    <lineage>
        <taxon>Eukaryota</taxon>
        <taxon>Metazoa</taxon>
        <taxon>Spiralia</taxon>
        <taxon>Gnathifera</taxon>
        <taxon>Rotifera</taxon>
        <taxon>Eurotatoria</taxon>
        <taxon>Bdelloidea</taxon>
        <taxon>Philodinida</taxon>
        <taxon>Philodinidae</taxon>
        <taxon>Rotaria</taxon>
    </lineage>
</organism>
<gene>
    <name evidence="1" type="ORF">FNK824_LOCUS8402</name>
</gene>
<reference evidence="1" key="1">
    <citation type="submission" date="2021-02" db="EMBL/GenBank/DDBJ databases">
        <authorList>
            <person name="Nowell W R."/>
        </authorList>
    </citation>
    <scope>NUCLEOTIDE SEQUENCE</scope>
</reference>
<dbReference type="AlphaFoldDB" id="A0A818TXN3"/>
<protein>
    <submittedName>
        <fullName evidence="1">Uncharacterized protein</fullName>
    </submittedName>
</protein>
<evidence type="ECO:0000313" key="1">
    <source>
        <dbReference type="EMBL" id="CAF3689426.1"/>
    </source>
</evidence>
<proteinExistence type="predicted"/>
<comment type="caution">
    <text evidence="1">The sequence shown here is derived from an EMBL/GenBank/DDBJ whole genome shotgun (WGS) entry which is preliminary data.</text>
</comment>
<evidence type="ECO:0000313" key="2">
    <source>
        <dbReference type="Proteomes" id="UP000663874"/>
    </source>
</evidence>
<dbReference type="Proteomes" id="UP000663874">
    <property type="component" value="Unassembled WGS sequence"/>
</dbReference>
<sequence length="303" mass="35824">MAKQLATCNDDDKEISDNDTFDYDHEFFDHDPFFDERENRIIGIESFTECEYEVKLLFNGDTLTRTQERSTYETLLRELIIFKEEFDDNEQALISSQFWNSIKRFEIRCAGPICIHYNLNELTMKYLRNYTIEYLLLDVGHLPLPSIYECLNFQELCFLMITRDFISKIRNARHVHLIIINEDNLKKLLNASEWTRLTIICHQLKKTTLQLMRSILEDQQLTKKITKIQRKLHNESYPPVQRQFPFSSSQWEQFVSLLDLETFTALADRIGCPGCADGGIEWIQVDWADATKRVTFESGQLFK</sequence>
<name>A0A818TXN3_9BILA</name>
<accession>A0A818TXN3</accession>